<feature type="region of interest" description="Disordered" evidence="1">
    <location>
        <begin position="575"/>
        <end position="595"/>
    </location>
</feature>
<accession>A0A545VHI0</accession>
<evidence type="ECO:0000256" key="2">
    <source>
        <dbReference type="SAM" id="SignalP"/>
    </source>
</evidence>
<evidence type="ECO:0000313" key="4">
    <source>
        <dbReference type="EMBL" id="TQW01110.1"/>
    </source>
</evidence>
<gene>
    <name evidence="4" type="ORF">IF1G_01041</name>
</gene>
<dbReference type="EMBL" id="SPUK01000001">
    <property type="protein sequence ID" value="TQW01110.1"/>
    <property type="molecule type" value="Genomic_DNA"/>
</dbReference>
<dbReference type="Pfam" id="PF05686">
    <property type="entry name" value="Glyco_transf_90"/>
    <property type="match status" value="1"/>
</dbReference>
<feature type="chain" id="PRO_5021891712" evidence="2">
    <location>
        <begin position="30"/>
        <end position="595"/>
    </location>
</feature>
<feature type="region of interest" description="Disordered" evidence="1">
    <location>
        <begin position="34"/>
        <end position="56"/>
    </location>
</feature>
<evidence type="ECO:0000259" key="3">
    <source>
        <dbReference type="SMART" id="SM00672"/>
    </source>
</evidence>
<dbReference type="InterPro" id="IPR006598">
    <property type="entry name" value="CAP10"/>
</dbReference>
<dbReference type="AlphaFoldDB" id="A0A545VHI0"/>
<protein>
    <submittedName>
        <fullName evidence="4">Capsule-associated protein CAP1</fullName>
    </submittedName>
</protein>
<feature type="domain" description="Glycosyl transferase CAP10" evidence="3">
    <location>
        <begin position="286"/>
        <end position="574"/>
    </location>
</feature>
<evidence type="ECO:0000313" key="5">
    <source>
        <dbReference type="Proteomes" id="UP000315783"/>
    </source>
</evidence>
<dbReference type="OrthoDB" id="5152223at2759"/>
<organism evidence="4 5">
    <name type="scientific">Cordyceps javanica</name>
    <dbReference type="NCBI Taxonomy" id="43265"/>
    <lineage>
        <taxon>Eukaryota</taxon>
        <taxon>Fungi</taxon>
        <taxon>Dikarya</taxon>
        <taxon>Ascomycota</taxon>
        <taxon>Pezizomycotina</taxon>
        <taxon>Sordariomycetes</taxon>
        <taxon>Hypocreomycetidae</taxon>
        <taxon>Hypocreales</taxon>
        <taxon>Cordycipitaceae</taxon>
        <taxon>Cordyceps</taxon>
    </lineage>
</organism>
<feature type="compositionally biased region" description="Polar residues" evidence="1">
    <location>
        <begin position="34"/>
        <end position="48"/>
    </location>
</feature>
<name>A0A545VHI0_9HYPO</name>
<dbReference type="PANTHER" id="PTHR12203:SF104">
    <property type="entry name" value="PROTEIN CAP1, PUTATIVE (AFU_ORTHOLOGUE AFUA_1G05595)-RELATED"/>
    <property type="match status" value="1"/>
</dbReference>
<dbReference type="PANTHER" id="PTHR12203">
    <property type="entry name" value="KDEL LYS-ASP-GLU-LEU CONTAINING - RELATED"/>
    <property type="match status" value="1"/>
</dbReference>
<feature type="signal peptide" evidence="2">
    <location>
        <begin position="1"/>
        <end position="29"/>
    </location>
</feature>
<dbReference type="SMART" id="SM00672">
    <property type="entry name" value="CAP10"/>
    <property type="match status" value="1"/>
</dbReference>
<comment type="caution">
    <text evidence="4">The sequence shown here is derived from an EMBL/GenBank/DDBJ whole genome shotgun (WGS) entry which is preliminary data.</text>
</comment>
<proteinExistence type="predicted"/>
<dbReference type="Proteomes" id="UP000315783">
    <property type="component" value="Unassembled WGS sequence"/>
</dbReference>
<sequence>MWPNTAPKRPKFAWAAVIICFVLYFQLEAVTRSGSDVTSPSASSSEQQPTRRHPVSQLVRTAQQQFDKLKRKQSKSLPAAVAEYRRRYGMHPPPHFDKWYKFATDNRLVLIDEFDTIHQSMTPFWGLAPAAVRKRTSEALHSGQHLMRVTVRDGNVTGTEGGPEWHQDALRGMMQKFAQYLPDMEIAFNTVDEPRVVVPHADLARLVSTALRKSIPAAGANKRPINSFSRETASMQENAGPKMANVSFAPLGRESSWQHLRQACSPNSPSRALQEADFQDDVESYGLGSLGFIHNTTAMSDVCLSPSLSSSHGFFDRPDTHSVSHDLVPIFSQSKVSSNSDILYPSPWYWAEVVKYDAASDRPWAEKRDRLYWRGSTTGGYGSDGNWKGHHRQRFVHMLNSDESAATILSRRGDKTRAWKTETVRHSDYRDLVDVAFTRTVQCDEAACESQQRYFDIQEHASQQDGWGYKFVLDMDGNAFSGRFHALLRSASLTFKFAVFREWHNEWLKPWVHYVPLSLQGKEWLELVRYFSDGGDSGTQAADMAAQSSDWASMTLRNEDMEAWLFRLLLDTAAPERAPPDFTPEADNLTPDMAE</sequence>
<keyword evidence="5" id="KW-1185">Reference proteome</keyword>
<evidence type="ECO:0000256" key="1">
    <source>
        <dbReference type="SAM" id="MobiDB-lite"/>
    </source>
</evidence>
<dbReference type="InterPro" id="IPR051091">
    <property type="entry name" value="O-Glucosyltr/Glycosyltrsf_90"/>
</dbReference>
<keyword evidence="2" id="KW-0732">Signal</keyword>
<reference evidence="4 5" key="1">
    <citation type="journal article" date="2019" name="Appl. Microbiol. Biotechnol.">
        <title>Genome sequence of Isaria javanica and comparative genome analysis insights into family S53 peptidase evolution in fungal entomopathogens.</title>
        <authorList>
            <person name="Lin R."/>
            <person name="Zhang X."/>
            <person name="Xin B."/>
            <person name="Zou M."/>
            <person name="Gao Y."/>
            <person name="Qin F."/>
            <person name="Hu Q."/>
            <person name="Xie B."/>
            <person name="Cheng X."/>
        </authorList>
    </citation>
    <scope>NUCLEOTIDE SEQUENCE [LARGE SCALE GENOMIC DNA]</scope>
    <source>
        <strain evidence="4 5">IJ1G</strain>
    </source>
</reference>